<evidence type="ECO:0000256" key="6">
    <source>
        <dbReference type="ARBA" id="ARBA00023157"/>
    </source>
</evidence>
<keyword evidence="5 7" id="KW-0732">Signal</keyword>
<reference evidence="8 9" key="1">
    <citation type="submission" date="2024-01" db="EMBL/GenBank/DDBJ databases">
        <title>The genomes of 5 underutilized Papilionoideae crops provide insights into root nodulation and disease resistanc.</title>
        <authorList>
            <person name="Yuan L."/>
        </authorList>
    </citation>
    <scope>NUCLEOTIDE SEQUENCE [LARGE SCALE GENOMIC DNA]</scope>
    <source>
        <strain evidence="8">ZHUSHIDOU_FW_LH</strain>
        <tissue evidence="8">Leaf</tissue>
    </source>
</reference>
<evidence type="ECO:0008006" key="10">
    <source>
        <dbReference type="Google" id="ProtNLM"/>
    </source>
</evidence>
<evidence type="ECO:0000256" key="2">
    <source>
        <dbReference type="ARBA" id="ARBA00009178"/>
    </source>
</evidence>
<feature type="chain" id="PRO_5042987288" description="Rapid ALkalinization Factor" evidence="7">
    <location>
        <begin position="16"/>
        <end position="129"/>
    </location>
</feature>
<keyword evidence="9" id="KW-1185">Reference proteome</keyword>
<proteinExistence type="inferred from homology"/>
<dbReference type="EMBL" id="JAYWIO010000001">
    <property type="protein sequence ID" value="KAK7290886.1"/>
    <property type="molecule type" value="Genomic_DNA"/>
</dbReference>
<dbReference type="PANTHER" id="PTHR33136:SF89">
    <property type="entry name" value="PROTEIN RALF-LIKE 19"/>
    <property type="match status" value="1"/>
</dbReference>
<evidence type="ECO:0000256" key="4">
    <source>
        <dbReference type="ARBA" id="ARBA00022702"/>
    </source>
</evidence>
<name>A0AAN9PAE9_CROPI</name>
<comment type="subcellular location">
    <subcellularLocation>
        <location evidence="1">Secreted</location>
    </subcellularLocation>
</comment>
<gene>
    <name evidence="8" type="ORF">RIF29_05652</name>
</gene>
<comment type="caution">
    <text evidence="8">The sequence shown here is derived from an EMBL/GenBank/DDBJ whole genome shotgun (WGS) entry which is preliminary data.</text>
</comment>
<feature type="signal peptide" evidence="7">
    <location>
        <begin position="1"/>
        <end position="15"/>
    </location>
</feature>
<dbReference type="GO" id="GO:0005179">
    <property type="term" value="F:hormone activity"/>
    <property type="evidence" value="ECO:0007669"/>
    <property type="project" value="UniProtKB-KW"/>
</dbReference>
<dbReference type="InterPro" id="IPR008801">
    <property type="entry name" value="RALF"/>
</dbReference>
<keyword evidence="4" id="KW-0372">Hormone</keyword>
<dbReference type="Proteomes" id="UP001372338">
    <property type="component" value="Unassembled WGS sequence"/>
</dbReference>
<evidence type="ECO:0000256" key="1">
    <source>
        <dbReference type="ARBA" id="ARBA00004613"/>
    </source>
</evidence>
<organism evidence="8 9">
    <name type="scientific">Crotalaria pallida</name>
    <name type="common">Smooth rattlebox</name>
    <name type="synonym">Crotalaria striata</name>
    <dbReference type="NCBI Taxonomy" id="3830"/>
    <lineage>
        <taxon>Eukaryota</taxon>
        <taxon>Viridiplantae</taxon>
        <taxon>Streptophyta</taxon>
        <taxon>Embryophyta</taxon>
        <taxon>Tracheophyta</taxon>
        <taxon>Spermatophyta</taxon>
        <taxon>Magnoliopsida</taxon>
        <taxon>eudicotyledons</taxon>
        <taxon>Gunneridae</taxon>
        <taxon>Pentapetalae</taxon>
        <taxon>rosids</taxon>
        <taxon>fabids</taxon>
        <taxon>Fabales</taxon>
        <taxon>Fabaceae</taxon>
        <taxon>Papilionoideae</taxon>
        <taxon>50 kb inversion clade</taxon>
        <taxon>genistoids sensu lato</taxon>
        <taxon>core genistoids</taxon>
        <taxon>Crotalarieae</taxon>
        <taxon>Crotalaria</taxon>
    </lineage>
</organism>
<protein>
    <recommendedName>
        <fullName evidence="10">Rapid ALkalinization Factor</fullName>
    </recommendedName>
</protein>
<dbReference type="PANTHER" id="PTHR33136">
    <property type="entry name" value="RAPID ALKALINIZATION FACTOR-LIKE"/>
    <property type="match status" value="1"/>
</dbReference>
<keyword evidence="6" id="KW-1015">Disulfide bond</keyword>
<keyword evidence="3" id="KW-0964">Secreted</keyword>
<dbReference type="Pfam" id="PF05498">
    <property type="entry name" value="RALF"/>
    <property type="match status" value="1"/>
</dbReference>
<dbReference type="GO" id="GO:0005576">
    <property type="term" value="C:extracellular region"/>
    <property type="evidence" value="ECO:0007669"/>
    <property type="project" value="UniProtKB-SubCell"/>
</dbReference>
<comment type="similarity">
    <text evidence="2">Belongs to the plant rapid alkalinization factor (RALF) family.</text>
</comment>
<dbReference type="AlphaFoldDB" id="A0AAN9PAE9"/>
<evidence type="ECO:0000313" key="9">
    <source>
        <dbReference type="Proteomes" id="UP001372338"/>
    </source>
</evidence>
<accession>A0AAN9PAE9</accession>
<evidence type="ECO:0000256" key="3">
    <source>
        <dbReference type="ARBA" id="ARBA00022525"/>
    </source>
</evidence>
<evidence type="ECO:0000256" key="5">
    <source>
        <dbReference type="ARBA" id="ARBA00022729"/>
    </source>
</evidence>
<dbReference type="GO" id="GO:0019722">
    <property type="term" value="P:calcium-mediated signaling"/>
    <property type="evidence" value="ECO:0007669"/>
    <property type="project" value="TreeGrafter"/>
</dbReference>
<evidence type="ECO:0000256" key="7">
    <source>
        <dbReference type="SAM" id="SignalP"/>
    </source>
</evidence>
<dbReference type="GO" id="GO:0040008">
    <property type="term" value="P:regulation of growth"/>
    <property type="evidence" value="ECO:0007669"/>
    <property type="project" value="UniProtKB-ARBA"/>
</dbReference>
<dbReference type="GO" id="GO:0009506">
    <property type="term" value="C:plasmodesma"/>
    <property type="evidence" value="ECO:0007669"/>
    <property type="project" value="TreeGrafter"/>
</dbReference>
<sequence>MANLLMIIFFSITMATTMVVSKSSSESYTILHRVPEQFSNFPYGTLHIAPKICDGMLGECLYEEEMAMESSISRRKLRRKRYISYDALKKDNPPCNRRGRSYYGCGRRGKANPYRRGCSVITHCSRNTG</sequence>
<evidence type="ECO:0000313" key="8">
    <source>
        <dbReference type="EMBL" id="KAK7290886.1"/>
    </source>
</evidence>